<reference evidence="8" key="2">
    <citation type="submission" date="2020-09" db="EMBL/GenBank/DDBJ databases">
        <authorList>
            <person name="Sun Q."/>
            <person name="Zhou Y."/>
        </authorList>
    </citation>
    <scope>NUCLEOTIDE SEQUENCE</scope>
    <source>
        <strain evidence="8">CGMCC 1.12987</strain>
    </source>
</reference>
<evidence type="ECO:0000256" key="5">
    <source>
        <dbReference type="ARBA" id="ARBA00022825"/>
    </source>
</evidence>
<proteinExistence type="inferred from homology"/>
<dbReference type="PROSITE" id="PS00136">
    <property type="entry name" value="SUBTILASE_ASP"/>
    <property type="match status" value="1"/>
</dbReference>
<evidence type="ECO:0000256" key="6">
    <source>
        <dbReference type="PROSITE-ProRule" id="PRU01240"/>
    </source>
</evidence>
<dbReference type="PANTHER" id="PTHR43806:SF11">
    <property type="entry name" value="CEREVISIN-RELATED"/>
    <property type="match status" value="1"/>
</dbReference>
<dbReference type="InterPro" id="IPR050131">
    <property type="entry name" value="Peptidase_S8_subtilisin-like"/>
</dbReference>
<accession>A0A917G6A5</accession>
<dbReference type="Pfam" id="PF00082">
    <property type="entry name" value="Peptidase_S8"/>
    <property type="match status" value="1"/>
</dbReference>
<dbReference type="InterPro" id="IPR015500">
    <property type="entry name" value="Peptidase_S8_subtilisin-rel"/>
</dbReference>
<keyword evidence="4 6" id="KW-0378">Hydrolase</keyword>
<dbReference type="PRINTS" id="PR00723">
    <property type="entry name" value="SUBTILISIN"/>
</dbReference>
<comment type="similarity">
    <text evidence="1 6">Belongs to the peptidase S8 family.</text>
</comment>
<evidence type="ECO:0000256" key="2">
    <source>
        <dbReference type="ARBA" id="ARBA00022670"/>
    </source>
</evidence>
<dbReference type="Proteomes" id="UP000644756">
    <property type="component" value="Unassembled WGS sequence"/>
</dbReference>
<feature type="active site" description="Charge relay system" evidence="6">
    <location>
        <position position="131"/>
    </location>
</feature>
<evidence type="ECO:0000256" key="1">
    <source>
        <dbReference type="ARBA" id="ARBA00011073"/>
    </source>
</evidence>
<dbReference type="Gene3D" id="3.40.50.200">
    <property type="entry name" value="Peptidase S8/S53 domain"/>
    <property type="match status" value="1"/>
</dbReference>
<dbReference type="PROSITE" id="PS51892">
    <property type="entry name" value="SUBTILASE"/>
    <property type="match status" value="1"/>
</dbReference>
<keyword evidence="3" id="KW-0479">Metal-binding</keyword>
<gene>
    <name evidence="8" type="ORF">GCM10010916_47020</name>
</gene>
<keyword evidence="2 6" id="KW-0645">Protease</keyword>
<dbReference type="RefSeq" id="WP_229725625.1">
    <property type="nucleotide sequence ID" value="NZ_BMGR01000022.1"/>
</dbReference>
<dbReference type="AlphaFoldDB" id="A0A917G6A5"/>
<dbReference type="InterPro" id="IPR000209">
    <property type="entry name" value="Peptidase_S8/S53_dom"/>
</dbReference>
<protein>
    <submittedName>
        <fullName evidence="8">Aerolysin</fullName>
    </submittedName>
</protein>
<evidence type="ECO:0000256" key="4">
    <source>
        <dbReference type="ARBA" id="ARBA00022801"/>
    </source>
</evidence>
<dbReference type="PROSITE" id="PS00137">
    <property type="entry name" value="SUBTILASE_HIS"/>
    <property type="match status" value="1"/>
</dbReference>
<sequence>MDTTAFLRWLHSIMAGSGSGTRKRIIRFRHRKDYLQFIQASSKSTQTRPLLQSVKHLPLIQAISCPLPDTGILPYLGDRIWVEDDRPLNVHSILKKSAAVDKGIPWGVKQIKAPLAWSQTTGHRIKVGVIDTGVDFNHPDLRHSLSRGINLLSRGMLPYDDNGHGTHIAGTIAAANQLHGMIGVAPRSTIYPVKAFDYNGSAYVSDIILGIEWCVRNQIHVINMSFGMKTRSRALLNAVINAYNAGVVIVASAGNDGNRKSVDYPARYPQTLSVGATTRLRRIAPFSNRGSDIDIYAPGDKIVSGWLRGHYNEMSGTSMATSHVSGAIALLLARHPAMSPADIKATLRRSMRPLRGTKAPRSTGELDILKMLQAADR</sequence>
<evidence type="ECO:0000256" key="3">
    <source>
        <dbReference type="ARBA" id="ARBA00022723"/>
    </source>
</evidence>
<dbReference type="SUPFAM" id="SSF52743">
    <property type="entry name" value="Subtilisin-like"/>
    <property type="match status" value="1"/>
</dbReference>
<dbReference type="InterPro" id="IPR036852">
    <property type="entry name" value="Peptidase_S8/S53_dom_sf"/>
</dbReference>
<keyword evidence="5 6" id="KW-0720">Serine protease</keyword>
<reference evidence="8" key="1">
    <citation type="journal article" date="2014" name="Int. J. Syst. Evol. Microbiol.">
        <title>Complete genome sequence of Corynebacterium casei LMG S-19264T (=DSM 44701T), isolated from a smear-ripened cheese.</title>
        <authorList>
            <consortium name="US DOE Joint Genome Institute (JGI-PGF)"/>
            <person name="Walter F."/>
            <person name="Albersmeier A."/>
            <person name="Kalinowski J."/>
            <person name="Ruckert C."/>
        </authorList>
    </citation>
    <scope>NUCLEOTIDE SEQUENCE</scope>
    <source>
        <strain evidence="8">CGMCC 1.12987</strain>
    </source>
</reference>
<evidence type="ECO:0000313" key="9">
    <source>
        <dbReference type="Proteomes" id="UP000644756"/>
    </source>
</evidence>
<dbReference type="GO" id="GO:0046872">
    <property type="term" value="F:metal ion binding"/>
    <property type="evidence" value="ECO:0007669"/>
    <property type="project" value="UniProtKB-KW"/>
</dbReference>
<dbReference type="GO" id="GO:0004252">
    <property type="term" value="F:serine-type endopeptidase activity"/>
    <property type="evidence" value="ECO:0007669"/>
    <property type="project" value="UniProtKB-UniRule"/>
</dbReference>
<dbReference type="GO" id="GO:0006508">
    <property type="term" value="P:proteolysis"/>
    <property type="evidence" value="ECO:0007669"/>
    <property type="project" value="UniProtKB-KW"/>
</dbReference>
<name>A0A917G6A5_9BACL</name>
<dbReference type="PANTHER" id="PTHR43806">
    <property type="entry name" value="PEPTIDASE S8"/>
    <property type="match status" value="1"/>
</dbReference>
<feature type="active site" description="Charge relay system" evidence="6">
    <location>
        <position position="318"/>
    </location>
</feature>
<evidence type="ECO:0000313" key="8">
    <source>
        <dbReference type="EMBL" id="GGG25118.1"/>
    </source>
</evidence>
<dbReference type="InterPro" id="IPR034202">
    <property type="entry name" value="Subtilisin_Carlsberg-like"/>
</dbReference>
<dbReference type="InterPro" id="IPR022398">
    <property type="entry name" value="Peptidase_S8_His-AS"/>
</dbReference>
<evidence type="ECO:0000259" key="7">
    <source>
        <dbReference type="Pfam" id="PF00082"/>
    </source>
</evidence>
<comment type="caution">
    <text evidence="8">The sequence shown here is derived from an EMBL/GenBank/DDBJ whole genome shotgun (WGS) entry which is preliminary data.</text>
</comment>
<dbReference type="EMBL" id="BMGR01000022">
    <property type="protein sequence ID" value="GGG25118.1"/>
    <property type="molecule type" value="Genomic_DNA"/>
</dbReference>
<organism evidence="8 9">
    <name type="scientific">Paenibacillus abyssi</name>
    <dbReference type="NCBI Taxonomy" id="1340531"/>
    <lineage>
        <taxon>Bacteria</taxon>
        <taxon>Bacillati</taxon>
        <taxon>Bacillota</taxon>
        <taxon>Bacilli</taxon>
        <taxon>Bacillales</taxon>
        <taxon>Paenibacillaceae</taxon>
        <taxon>Paenibacillus</taxon>
    </lineage>
</organism>
<feature type="active site" description="Charge relay system" evidence="6">
    <location>
        <position position="164"/>
    </location>
</feature>
<feature type="domain" description="Peptidase S8/S53" evidence="7">
    <location>
        <begin position="122"/>
        <end position="360"/>
    </location>
</feature>
<dbReference type="InterPro" id="IPR023827">
    <property type="entry name" value="Peptidase_S8_Asp-AS"/>
</dbReference>
<dbReference type="CDD" id="cd07477">
    <property type="entry name" value="Peptidases_S8_Subtilisin_subset"/>
    <property type="match status" value="1"/>
</dbReference>
<keyword evidence="9" id="KW-1185">Reference proteome</keyword>